<evidence type="ECO:0000313" key="2">
    <source>
        <dbReference type="Proteomes" id="UP000255024"/>
    </source>
</evidence>
<reference evidence="1 2" key="1">
    <citation type="submission" date="2018-06" db="EMBL/GenBank/DDBJ databases">
        <authorList>
            <consortium name="Pathogen Informatics"/>
            <person name="Doyle S."/>
        </authorList>
    </citation>
    <scope>NUCLEOTIDE SEQUENCE [LARGE SCALE GENOMIC DNA]</scope>
    <source>
        <strain evidence="1 2">NCTC11179</strain>
    </source>
</reference>
<keyword evidence="2" id="KW-1185">Reference proteome</keyword>
<dbReference type="Proteomes" id="UP000255024">
    <property type="component" value="Unassembled WGS sequence"/>
</dbReference>
<proteinExistence type="predicted"/>
<dbReference type="RefSeq" id="WP_115092400.1">
    <property type="nucleotide sequence ID" value="NZ_CP068107.1"/>
</dbReference>
<dbReference type="AlphaFoldDB" id="A0A378U3B9"/>
<accession>A0A378U3B9</accession>
<evidence type="ECO:0000313" key="1">
    <source>
        <dbReference type="EMBL" id="STZ69748.1"/>
    </source>
</evidence>
<organism evidence="1 2">
    <name type="scientific">Myroides odoratus</name>
    <name type="common">Flavobacterium odoratum</name>
    <dbReference type="NCBI Taxonomy" id="256"/>
    <lineage>
        <taxon>Bacteria</taxon>
        <taxon>Pseudomonadati</taxon>
        <taxon>Bacteroidota</taxon>
        <taxon>Flavobacteriia</taxon>
        <taxon>Flavobacteriales</taxon>
        <taxon>Flavobacteriaceae</taxon>
        <taxon>Myroides</taxon>
    </lineage>
</organism>
<name>A0A378U3B9_MYROD</name>
<sequence length="114" mass="13196">MEKDKIALDKAKQVLKNFKKDNFLSDSFKVFDPEEVKKITVFNFSQNIWKVVVSVPQEQFGGTGLFSIYIKDETMEPFMFHDGGAEGRVPFLNILIKNGKYVIGEEWKEKIDNN</sequence>
<dbReference type="EMBL" id="UGQL01000002">
    <property type="protein sequence ID" value="STZ69748.1"/>
    <property type="molecule type" value="Genomic_DNA"/>
</dbReference>
<protein>
    <submittedName>
        <fullName evidence="1">Uncharacterized protein</fullName>
    </submittedName>
</protein>
<gene>
    <name evidence="1" type="ORF">NCTC11179_03265</name>
</gene>